<dbReference type="InterPro" id="IPR003439">
    <property type="entry name" value="ABC_transporter-like_ATP-bd"/>
</dbReference>
<dbReference type="GO" id="GO:0016887">
    <property type="term" value="F:ATP hydrolysis activity"/>
    <property type="evidence" value="ECO:0007669"/>
    <property type="project" value="InterPro"/>
</dbReference>
<feature type="domain" description="ABC transporter" evidence="4">
    <location>
        <begin position="14"/>
        <end position="244"/>
    </location>
</feature>
<protein>
    <recommendedName>
        <fullName evidence="4">ABC transporter domain-containing protein</fullName>
    </recommendedName>
</protein>
<dbReference type="PROSITE" id="PS50893">
    <property type="entry name" value="ABC_TRANSPORTER_2"/>
    <property type="match status" value="1"/>
</dbReference>
<name>A0A382AGH7_9ZZZZ</name>
<keyword evidence="3" id="KW-0067">ATP-binding</keyword>
<dbReference type="EMBL" id="UINC01025242">
    <property type="protein sequence ID" value="SVB00454.1"/>
    <property type="molecule type" value="Genomic_DNA"/>
</dbReference>
<dbReference type="Gene3D" id="3.40.50.300">
    <property type="entry name" value="P-loop containing nucleotide triphosphate hydrolases"/>
    <property type="match status" value="1"/>
</dbReference>
<dbReference type="InterPro" id="IPR050166">
    <property type="entry name" value="ABC_transporter_ATP-bind"/>
</dbReference>
<evidence type="ECO:0000256" key="3">
    <source>
        <dbReference type="ARBA" id="ARBA00022840"/>
    </source>
</evidence>
<evidence type="ECO:0000313" key="5">
    <source>
        <dbReference type="EMBL" id="SVB00454.1"/>
    </source>
</evidence>
<accession>A0A382AGH7</accession>
<dbReference type="InterPro" id="IPR027417">
    <property type="entry name" value="P-loop_NTPase"/>
</dbReference>
<dbReference type="PANTHER" id="PTHR42788">
    <property type="entry name" value="TAURINE IMPORT ATP-BINDING PROTEIN-RELATED"/>
    <property type="match status" value="1"/>
</dbReference>
<dbReference type="AlphaFoldDB" id="A0A382AGH7"/>
<dbReference type="PROSITE" id="PS00211">
    <property type="entry name" value="ABC_TRANSPORTER_1"/>
    <property type="match status" value="1"/>
</dbReference>
<dbReference type="CDD" id="cd03293">
    <property type="entry name" value="ABC_NrtD_SsuB_transporters"/>
    <property type="match status" value="1"/>
</dbReference>
<dbReference type="InterPro" id="IPR003593">
    <property type="entry name" value="AAA+_ATPase"/>
</dbReference>
<dbReference type="GO" id="GO:0005524">
    <property type="term" value="F:ATP binding"/>
    <property type="evidence" value="ECO:0007669"/>
    <property type="project" value="UniProtKB-KW"/>
</dbReference>
<dbReference type="Pfam" id="PF00005">
    <property type="entry name" value="ABC_tran"/>
    <property type="match status" value="1"/>
</dbReference>
<sequence>MNTLSTSDQIDAAISVVRVSKYFGGENGIKALDEASTVIKDQEFVALIGPSGCGKSTLLRIIGGLMPYEGGEVSVLGKDVVEPIDDVGIVFQTDNLLPWRTVEKNLCLGEEVRGHSLKALSDRISKMVKLLGLDAFGRHYPHELSGGMRQRVAIGQALIRNPRVMLMDEPFGALDALTRDHLNLELLNIWEAQRKTVLLVTHSIVEAIFLSDRVLVMSERPGRIVEDVTIDLPRPRDARSTRELPQFNEYLLHLNHLLGVF</sequence>
<dbReference type="PANTHER" id="PTHR42788:SF13">
    <property type="entry name" value="ALIPHATIC SULFONATES IMPORT ATP-BINDING PROTEIN SSUB"/>
    <property type="match status" value="1"/>
</dbReference>
<proteinExistence type="predicted"/>
<gene>
    <name evidence="5" type="ORF">METZ01_LOCUS153308</name>
</gene>
<evidence type="ECO:0000259" key="4">
    <source>
        <dbReference type="PROSITE" id="PS50893"/>
    </source>
</evidence>
<dbReference type="InterPro" id="IPR017871">
    <property type="entry name" value="ABC_transporter-like_CS"/>
</dbReference>
<evidence type="ECO:0000256" key="1">
    <source>
        <dbReference type="ARBA" id="ARBA00022448"/>
    </source>
</evidence>
<dbReference type="SMART" id="SM00382">
    <property type="entry name" value="AAA"/>
    <property type="match status" value="1"/>
</dbReference>
<reference evidence="5" key="1">
    <citation type="submission" date="2018-05" db="EMBL/GenBank/DDBJ databases">
        <authorList>
            <person name="Lanie J.A."/>
            <person name="Ng W.-L."/>
            <person name="Kazmierczak K.M."/>
            <person name="Andrzejewski T.M."/>
            <person name="Davidsen T.M."/>
            <person name="Wayne K.J."/>
            <person name="Tettelin H."/>
            <person name="Glass J.I."/>
            <person name="Rusch D."/>
            <person name="Podicherti R."/>
            <person name="Tsui H.-C.T."/>
            <person name="Winkler M.E."/>
        </authorList>
    </citation>
    <scope>NUCLEOTIDE SEQUENCE</scope>
</reference>
<dbReference type="SUPFAM" id="SSF52540">
    <property type="entry name" value="P-loop containing nucleoside triphosphate hydrolases"/>
    <property type="match status" value="1"/>
</dbReference>
<keyword evidence="2" id="KW-0547">Nucleotide-binding</keyword>
<keyword evidence="1" id="KW-0813">Transport</keyword>
<organism evidence="5">
    <name type="scientific">marine metagenome</name>
    <dbReference type="NCBI Taxonomy" id="408172"/>
    <lineage>
        <taxon>unclassified sequences</taxon>
        <taxon>metagenomes</taxon>
        <taxon>ecological metagenomes</taxon>
    </lineage>
</organism>
<evidence type="ECO:0000256" key="2">
    <source>
        <dbReference type="ARBA" id="ARBA00022741"/>
    </source>
</evidence>